<dbReference type="RefSeq" id="WP_145451113.1">
    <property type="nucleotide sequence ID" value="NZ_CP037421.1"/>
</dbReference>
<dbReference type="EMBL" id="CP037421">
    <property type="protein sequence ID" value="QDT28754.1"/>
    <property type="molecule type" value="Genomic_DNA"/>
</dbReference>
<protein>
    <recommendedName>
        <fullName evidence="3">Sulfatase</fullName>
    </recommendedName>
</protein>
<dbReference type="InterPro" id="IPR010869">
    <property type="entry name" value="DUF1501"/>
</dbReference>
<dbReference type="PANTHER" id="PTHR43737:SF1">
    <property type="entry name" value="DUF1501 DOMAIN-CONTAINING PROTEIN"/>
    <property type="match status" value="1"/>
</dbReference>
<keyword evidence="2" id="KW-1185">Reference proteome</keyword>
<dbReference type="SUPFAM" id="SSF53649">
    <property type="entry name" value="Alkaline phosphatase-like"/>
    <property type="match status" value="1"/>
</dbReference>
<dbReference type="InterPro" id="IPR006311">
    <property type="entry name" value="TAT_signal"/>
</dbReference>
<dbReference type="PANTHER" id="PTHR43737">
    <property type="entry name" value="BLL7424 PROTEIN"/>
    <property type="match status" value="1"/>
</dbReference>
<name>A0A517QAU9_9PLAN</name>
<gene>
    <name evidence="1" type="ORF">Enr10x_41000</name>
</gene>
<dbReference type="Gene3D" id="3.40.720.10">
    <property type="entry name" value="Alkaline Phosphatase, subunit A"/>
    <property type="match status" value="1"/>
</dbReference>
<dbReference type="AlphaFoldDB" id="A0A517QAU9"/>
<evidence type="ECO:0000313" key="1">
    <source>
        <dbReference type="EMBL" id="QDT28754.1"/>
    </source>
</evidence>
<dbReference type="Proteomes" id="UP000315647">
    <property type="component" value="Chromosome"/>
</dbReference>
<dbReference type="Pfam" id="PF07394">
    <property type="entry name" value="DUF1501"/>
    <property type="match status" value="1"/>
</dbReference>
<evidence type="ECO:0008006" key="3">
    <source>
        <dbReference type="Google" id="ProtNLM"/>
    </source>
</evidence>
<reference evidence="1 2" key="1">
    <citation type="submission" date="2019-03" db="EMBL/GenBank/DDBJ databases">
        <title>Deep-cultivation of Planctomycetes and their phenomic and genomic characterization uncovers novel biology.</title>
        <authorList>
            <person name="Wiegand S."/>
            <person name="Jogler M."/>
            <person name="Boedeker C."/>
            <person name="Pinto D."/>
            <person name="Vollmers J."/>
            <person name="Rivas-Marin E."/>
            <person name="Kohn T."/>
            <person name="Peeters S.H."/>
            <person name="Heuer A."/>
            <person name="Rast P."/>
            <person name="Oberbeckmann S."/>
            <person name="Bunk B."/>
            <person name="Jeske O."/>
            <person name="Meyerdierks A."/>
            <person name="Storesund J.E."/>
            <person name="Kallscheuer N."/>
            <person name="Luecker S."/>
            <person name="Lage O.M."/>
            <person name="Pohl T."/>
            <person name="Merkel B.J."/>
            <person name="Hornburger P."/>
            <person name="Mueller R.-W."/>
            <person name="Bruemmer F."/>
            <person name="Labrenz M."/>
            <person name="Spormann A.M."/>
            <person name="Op den Camp H."/>
            <person name="Overmann J."/>
            <person name="Amann R."/>
            <person name="Jetten M.S.M."/>
            <person name="Mascher T."/>
            <person name="Medema M.H."/>
            <person name="Devos D.P."/>
            <person name="Kaster A.-K."/>
            <person name="Ovreas L."/>
            <person name="Rohde M."/>
            <person name="Galperin M.Y."/>
            <person name="Jogler C."/>
        </authorList>
    </citation>
    <scope>NUCLEOTIDE SEQUENCE [LARGE SCALE GENOMIC DNA]</scope>
    <source>
        <strain evidence="1 2">Enr10</strain>
    </source>
</reference>
<dbReference type="PROSITE" id="PS51318">
    <property type="entry name" value="TAT"/>
    <property type="match status" value="1"/>
</dbReference>
<accession>A0A517QAU9</accession>
<proteinExistence type="predicted"/>
<dbReference type="InterPro" id="IPR017850">
    <property type="entry name" value="Alkaline_phosphatase_core_sf"/>
</dbReference>
<evidence type="ECO:0000313" key="2">
    <source>
        <dbReference type="Proteomes" id="UP000315647"/>
    </source>
</evidence>
<organism evidence="1 2">
    <name type="scientific">Gimesia panareensis</name>
    <dbReference type="NCBI Taxonomy" id="2527978"/>
    <lineage>
        <taxon>Bacteria</taxon>
        <taxon>Pseudomonadati</taxon>
        <taxon>Planctomycetota</taxon>
        <taxon>Planctomycetia</taxon>
        <taxon>Planctomycetales</taxon>
        <taxon>Planctomycetaceae</taxon>
        <taxon>Gimesia</taxon>
    </lineage>
</organism>
<sequence>MNPLEEYQRQLTRRQLLSRSRGCLGAAALASLLGDVPRLSAASQSNPDQRGLPGLPHFAPKAKRVIYLFMAGGPSHIDLFDYKPELKKIHGKELPDSIRKGQRLTGMTSGQKAFPCVAPMFNFKRYGERGTWINSDILPHTASIADDIAIIRTMNTEAINHDPAITYINTGTQQLGRPSFGAWLSYGLGSPNKDLPAYVVMISVGNAPGQALYSRLWSSGNLPSRHQGVQFRSAGDPVLFLSDPKGLDRGLRRKMLDGLAKLNEEKSQLSGDPEIEARIAQYEMAYRMQTSVPGLMDLSGETKATFEMYGPDSEKKGTFASNCILARRMAERGVPFIQLFQRGWDQHGNLPKAIRNNCDKVDQPAAALVKDLKQRGLLDDTVVIFGGEFGRTIYSQGTLTKDNHGRDHHGRCFSTWVAGGGFKPGIDYGETDDYCYNIVKDPVHINDLNASVLHCLGIDHNRFSVKYQGLDLKLTGVDGAQVVKGLLS</sequence>